<protein>
    <submittedName>
        <fullName evidence="1">Uncharacterized protein</fullName>
    </submittedName>
</protein>
<dbReference type="RefSeq" id="WP_021646097.1">
    <property type="nucleotide sequence ID" value="NZ_KE993134.1"/>
</dbReference>
<feature type="non-terminal residue" evidence="1">
    <location>
        <position position="1"/>
    </location>
</feature>
<evidence type="ECO:0000313" key="1">
    <source>
        <dbReference type="EMBL" id="ERI83854.1"/>
    </source>
</evidence>
<dbReference type="EMBL" id="AWSV01000139">
    <property type="protein sequence ID" value="ERI83854.1"/>
    <property type="molecule type" value="Genomic_DNA"/>
</dbReference>
<dbReference type="AlphaFoldDB" id="U2C067"/>
<reference evidence="1 2" key="1">
    <citation type="submission" date="2013-08" db="EMBL/GenBank/DDBJ databases">
        <authorList>
            <person name="Weinstock G."/>
            <person name="Sodergren E."/>
            <person name="Wylie T."/>
            <person name="Fulton L."/>
            <person name="Fulton R."/>
            <person name="Fronick C."/>
            <person name="O'Laughlin M."/>
            <person name="Godfrey J."/>
            <person name="Miner T."/>
            <person name="Herter B."/>
            <person name="Appelbaum E."/>
            <person name="Cordes M."/>
            <person name="Lek S."/>
            <person name="Wollam A."/>
            <person name="Pepin K.H."/>
            <person name="Palsikar V.B."/>
            <person name="Mitreva M."/>
            <person name="Wilson R.K."/>
        </authorList>
    </citation>
    <scope>NUCLEOTIDE SEQUENCE [LARGE SCALE GENOMIC DNA]</scope>
    <source>
        <strain evidence="1 2">F0041</strain>
    </source>
</reference>
<comment type="caution">
    <text evidence="1">The sequence shown here is derived from an EMBL/GenBank/DDBJ whole genome shotgun (WGS) entry which is preliminary data.</text>
</comment>
<gene>
    <name evidence="1" type="ORF">HMPREF1981_02551</name>
</gene>
<name>U2C067_9BACE</name>
<dbReference type="HOGENOM" id="CLU_2431938_0_0_10"/>
<evidence type="ECO:0000313" key="2">
    <source>
        <dbReference type="Proteomes" id="UP000016496"/>
    </source>
</evidence>
<dbReference type="Proteomes" id="UP000016496">
    <property type="component" value="Unassembled WGS sequence"/>
</dbReference>
<sequence>KLAVGICSKCFRLCDLKALFMGIGKVRVQGKQLYAALWREPLSGNKAYQKHKLSINRTTVYRGLCCKAVLVTPEGNLVPELREELPLPLV</sequence>
<accession>U2C067</accession>
<proteinExistence type="predicted"/>
<organism evidence="1 2">
    <name type="scientific">Bacteroides pyogenes F0041</name>
    <dbReference type="NCBI Taxonomy" id="1321819"/>
    <lineage>
        <taxon>Bacteria</taxon>
        <taxon>Pseudomonadati</taxon>
        <taxon>Bacteroidota</taxon>
        <taxon>Bacteroidia</taxon>
        <taxon>Bacteroidales</taxon>
        <taxon>Bacteroidaceae</taxon>
        <taxon>Bacteroides</taxon>
    </lineage>
</organism>